<dbReference type="Gene3D" id="3.30.1330.40">
    <property type="entry name" value="RutC-like"/>
    <property type="match status" value="1"/>
</dbReference>
<dbReference type="InterPro" id="IPR019897">
    <property type="entry name" value="RidA_CS"/>
</dbReference>
<dbReference type="InterPro" id="IPR035959">
    <property type="entry name" value="RutC-like_sf"/>
</dbReference>
<name>A0A1H1W3X5_MUCMA</name>
<proteinExistence type="inferred from homology"/>
<accession>A0A1H1W3X5</accession>
<comment type="similarity">
    <text evidence="1">Belongs to the RutC family.</text>
</comment>
<sequence length="131" mass="14233">MKILFAADAPKSIGPYSHAIRTGNLLYCSGQTPLDPATMKVAELDIEGQTKRVLDNLKLVLAAAGLTFASVVKTNVFLADMELFPKMNIVYAAYFVEHNPARSTVAVKGLPFQALIEIECIAEFNEANDSL</sequence>
<dbReference type="InterPro" id="IPR006056">
    <property type="entry name" value="RidA"/>
</dbReference>
<evidence type="ECO:0000256" key="1">
    <source>
        <dbReference type="ARBA" id="ARBA00010552"/>
    </source>
</evidence>
<dbReference type="InterPro" id="IPR006175">
    <property type="entry name" value="YjgF/YER057c/UK114"/>
</dbReference>
<dbReference type="OrthoDB" id="9803101at2"/>
<dbReference type="GO" id="GO:0005829">
    <property type="term" value="C:cytosol"/>
    <property type="evidence" value="ECO:0007669"/>
    <property type="project" value="TreeGrafter"/>
</dbReference>
<dbReference type="Proteomes" id="UP000199679">
    <property type="component" value="Chromosome I"/>
</dbReference>
<dbReference type="AlphaFoldDB" id="A0A1H1W3X5"/>
<gene>
    <name evidence="2" type="ORF">SAMN05216490_2075</name>
</gene>
<dbReference type="RefSeq" id="WP_091371982.1">
    <property type="nucleotide sequence ID" value="NZ_LT629740.1"/>
</dbReference>
<dbReference type="EMBL" id="LT629740">
    <property type="protein sequence ID" value="SDS91206.1"/>
    <property type="molecule type" value="Genomic_DNA"/>
</dbReference>
<dbReference type="GO" id="GO:0019239">
    <property type="term" value="F:deaminase activity"/>
    <property type="evidence" value="ECO:0007669"/>
    <property type="project" value="TreeGrafter"/>
</dbReference>
<dbReference type="PROSITE" id="PS01094">
    <property type="entry name" value="UPF0076"/>
    <property type="match status" value="1"/>
</dbReference>
<evidence type="ECO:0000313" key="2">
    <source>
        <dbReference type="EMBL" id="SDS91206.1"/>
    </source>
</evidence>
<dbReference type="STRING" id="652787.SAMN05216490_2075"/>
<dbReference type="FunFam" id="3.30.1330.40:FF:000001">
    <property type="entry name" value="L-PSP family endoribonuclease"/>
    <property type="match status" value="1"/>
</dbReference>
<dbReference type="PANTHER" id="PTHR11803:SF39">
    <property type="entry name" value="2-IMINOBUTANOATE_2-IMINOPROPANOATE DEAMINASE"/>
    <property type="match status" value="1"/>
</dbReference>
<dbReference type="NCBIfam" id="TIGR00004">
    <property type="entry name" value="Rid family detoxifying hydrolase"/>
    <property type="match status" value="1"/>
</dbReference>
<keyword evidence="3" id="KW-1185">Reference proteome</keyword>
<protein>
    <submittedName>
        <fullName evidence="2">2-iminobutanoate/2-iminopropanoate deaminase</fullName>
    </submittedName>
</protein>
<dbReference type="CDD" id="cd00448">
    <property type="entry name" value="YjgF_YER057c_UK114_family"/>
    <property type="match status" value="1"/>
</dbReference>
<dbReference type="Pfam" id="PF01042">
    <property type="entry name" value="Ribonuc_L-PSP"/>
    <property type="match status" value="1"/>
</dbReference>
<evidence type="ECO:0000313" key="3">
    <source>
        <dbReference type="Proteomes" id="UP000199679"/>
    </source>
</evidence>
<dbReference type="PANTHER" id="PTHR11803">
    <property type="entry name" value="2-IMINOBUTANOATE/2-IMINOPROPANOATE DEAMINASE RIDA"/>
    <property type="match status" value="1"/>
</dbReference>
<organism evidence="2 3">
    <name type="scientific">Mucilaginibacter mallensis</name>
    <dbReference type="NCBI Taxonomy" id="652787"/>
    <lineage>
        <taxon>Bacteria</taxon>
        <taxon>Pseudomonadati</taxon>
        <taxon>Bacteroidota</taxon>
        <taxon>Sphingobacteriia</taxon>
        <taxon>Sphingobacteriales</taxon>
        <taxon>Sphingobacteriaceae</taxon>
        <taxon>Mucilaginibacter</taxon>
    </lineage>
</organism>
<dbReference type="SUPFAM" id="SSF55298">
    <property type="entry name" value="YjgF-like"/>
    <property type="match status" value="1"/>
</dbReference>
<reference evidence="2 3" key="1">
    <citation type="submission" date="2016-10" db="EMBL/GenBank/DDBJ databases">
        <authorList>
            <person name="de Groot N.N."/>
        </authorList>
    </citation>
    <scope>NUCLEOTIDE SEQUENCE [LARGE SCALE GENOMIC DNA]</scope>
    <source>
        <strain evidence="2 3">MP1X4</strain>
    </source>
</reference>